<feature type="region of interest" description="Disordered" evidence="1">
    <location>
        <begin position="1"/>
        <end position="37"/>
    </location>
</feature>
<dbReference type="EMBL" id="AMCI01005037">
    <property type="protein sequence ID" value="EJW96921.1"/>
    <property type="molecule type" value="Genomic_DNA"/>
</dbReference>
<proteinExistence type="predicted"/>
<evidence type="ECO:0000313" key="2">
    <source>
        <dbReference type="EMBL" id="EJW96921.1"/>
    </source>
</evidence>
<name>J9FPP1_9ZZZZ</name>
<gene>
    <name evidence="2" type="ORF">EVA_14971</name>
</gene>
<sequence>MPSSRTLSTQRRRPCALSPRSLPGRRQSALRCRGPNSLNPISPRLWPRFPGISMRCSRS</sequence>
<comment type="caution">
    <text evidence="2">The sequence shown here is derived from an EMBL/GenBank/DDBJ whole genome shotgun (WGS) entry which is preliminary data.</text>
</comment>
<protein>
    <submittedName>
        <fullName evidence="2">Uncharacterized protein</fullName>
    </submittedName>
</protein>
<dbReference type="AlphaFoldDB" id="J9FPP1"/>
<accession>J9FPP1</accession>
<reference evidence="2" key="1">
    <citation type="journal article" date="2012" name="PLoS ONE">
        <title>Gene sets for utilization of primary and secondary nutrition supplies in the distal gut of endangered iberian lynx.</title>
        <authorList>
            <person name="Alcaide M."/>
            <person name="Messina E."/>
            <person name="Richter M."/>
            <person name="Bargiela R."/>
            <person name="Peplies J."/>
            <person name="Huws S.A."/>
            <person name="Newbold C.J."/>
            <person name="Golyshin P.N."/>
            <person name="Simon M.A."/>
            <person name="Lopez G."/>
            <person name="Yakimov M.M."/>
            <person name="Ferrer M."/>
        </authorList>
    </citation>
    <scope>NUCLEOTIDE SEQUENCE</scope>
</reference>
<evidence type="ECO:0000256" key="1">
    <source>
        <dbReference type="SAM" id="MobiDB-lite"/>
    </source>
</evidence>
<organism evidence="2">
    <name type="scientific">gut metagenome</name>
    <dbReference type="NCBI Taxonomy" id="749906"/>
    <lineage>
        <taxon>unclassified sequences</taxon>
        <taxon>metagenomes</taxon>
        <taxon>organismal metagenomes</taxon>
    </lineage>
</organism>